<keyword evidence="2" id="KW-1185">Reference proteome</keyword>
<accession>A0A3B0C681</accession>
<sequence length="143" mass="16968">MNELKYYVGTRLKFVIHREGDRIEEDKMFTGIHFSESTTTIWFGEIGYSNEYFDFKPILKPLNVLKHNLKGLEKVGKELTFFSASELVENLWAIADGDIKDWRCFRSDALFFLIERQYDVFGLIEKRSAIKSMELENRNWEHS</sequence>
<organism evidence="1 2">
    <name type="scientific">Ulvibacterium marinum</name>
    <dbReference type="NCBI Taxonomy" id="2419782"/>
    <lineage>
        <taxon>Bacteria</taxon>
        <taxon>Pseudomonadati</taxon>
        <taxon>Bacteroidota</taxon>
        <taxon>Flavobacteriia</taxon>
        <taxon>Flavobacteriales</taxon>
        <taxon>Flavobacteriaceae</taxon>
        <taxon>Ulvibacterium</taxon>
    </lineage>
</organism>
<dbReference type="RefSeq" id="WP_120712312.1">
    <property type="nucleotide sequence ID" value="NZ_RBCJ01000003.1"/>
</dbReference>
<proteinExistence type="predicted"/>
<dbReference type="Proteomes" id="UP000276603">
    <property type="component" value="Unassembled WGS sequence"/>
</dbReference>
<dbReference type="AlphaFoldDB" id="A0A3B0C681"/>
<dbReference type="EMBL" id="RBCJ01000003">
    <property type="protein sequence ID" value="RKN79499.1"/>
    <property type="molecule type" value="Genomic_DNA"/>
</dbReference>
<comment type="caution">
    <text evidence="1">The sequence shown here is derived from an EMBL/GenBank/DDBJ whole genome shotgun (WGS) entry which is preliminary data.</text>
</comment>
<evidence type="ECO:0000313" key="2">
    <source>
        <dbReference type="Proteomes" id="UP000276603"/>
    </source>
</evidence>
<name>A0A3B0C681_9FLAO</name>
<reference evidence="1 2" key="1">
    <citation type="submission" date="2018-10" db="EMBL/GenBank/DDBJ databases">
        <title>Ulvibacterium marinum gen. nov., sp. nov., a novel marine bacterium of the family Flavobacteriaceae, isolated from a culture of the green alga Ulva prolifera.</title>
        <authorList>
            <person name="Zhang Z."/>
        </authorList>
    </citation>
    <scope>NUCLEOTIDE SEQUENCE [LARGE SCALE GENOMIC DNA]</scope>
    <source>
        <strain evidence="1 2">CCMM003</strain>
    </source>
</reference>
<gene>
    <name evidence="1" type="ORF">D7Z94_14430</name>
</gene>
<protein>
    <submittedName>
        <fullName evidence="1">Uncharacterized protein</fullName>
    </submittedName>
</protein>
<evidence type="ECO:0000313" key="1">
    <source>
        <dbReference type="EMBL" id="RKN79499.1"/>
    </source>
</evidence>